<dbReference type="CDD" id="cd17323">
    <property type="entry name" value="MFS_Tpo1_MDR_like"/>
    <property type="match status" value="1"/>
</dbReference>
<dbReference type="FunFam" id="1.20.1250.20:FF:000172">
    <property type="entry name" value="MFS multidrug resistance transporter"/>
    <property type="match status" value="1"/>
</dbReference>
<dbReference type="Proteomes" id="UP001251528">
    <property type="component" value="Unassembled WGS sequence"/>
</dbReference>
<feature type="transmembrane region" description="Helical" evidence="7">
    <location>
        <begin position="116"/>
        <end position="136"/>
    </location>
</feature>
<keyword evidence="10" id="KW-1185">Reference proteome</keyword>
<keyword evidence="4 7" id="KW-1133">Transmembrane helix</keyword>
<dbReference type="EMBL" id="JASWJB010000578">
    <property type="protein sequence ID" value="KAK2589698.1"/>
    <property type="molecule type" value="Genomic_DNA"/>
</dbReference>
<organism evidence="9 10">
    <name type="scientific">Conoideocrella luteorostrata</name>
    <dbReference type="NCBI Taxonomy" id="1105319"/>
    <lineage>
        <taxon>Eukaryota</taxon>
        <taxon>Fungi</taxon>
        <taxon>Dikarya</taxon>
        <taxon>Ascomycota</taxon>
        <taxon>Pezizomycotina</taxon>
        <taxon>Sordariomycetes</taxon>
        <taxon>Hypocreomycetidae</taxon>
        <taxon>Hypocreales</taxon>
        <taxon>Clavicipitaceae</taxon>
        <taxon>Conoideocrella</taxon>
    </lineage>
</organism>
<evidence type="ECO:0000313" key="9">
    <source>
        <dbReference type="EMBL" id="KAK2589698.1"/>
    </source>
</evidence>
<evidence type="ECO:0000256" key="2">
    <source>
        <dbReference type="ARBA" id="ARBA00022448"/>
    </source>
</evidence>
<dbReference type="InterPro" id="IPR020846">
    <property type="entry name" value="MFS_dom"/>
</dbReference>
<dbReference type="Pfam" id="PF07690">
    <property type="entry name" value="MFS_1"/>
    <property type="match status" value="1"/>
</dbReference>
<evidence type="ECO:0000256" key="5">
    <source>
        <dbReference type="ARBA" id="ARBA00023136"/>
    </source>
</evidence>
<reference evidence="9" key="1">
    <citation type="submission" date="2023-06" db="EMBL/GenBank/DDBJ databases">
        <title>Conoideocrella luteorostrata (Hypocreales: Clavicipitaceae), a potential biocontrol fungus for elongate hemlock scale in United States Christmas tree production areas.</title>
        <authorList>
            <person name="Barrett H."/>
            <person name="Lovett B."/>
            <person name="Macias A.M."/>
            <person name="Stajich J.E."/>
            <person name="Kasson M.T."/>
        </authorList>
    </citation>
    <scope>NUCLEOTIDE SEQUENCE</scope>
    <source>
        <strain evidence="9">ARSEF 14590</strain>
    </source>
</reference>
<feature type="transmembrane region" description="Helical" evidence="7">
    <location>
        <begin position="237"/>
        <end position="257"/>
    </location>
</feature>
<dbReference type="Gene3D" id="1.20.1250.20">
    <property type="entry name" value="MFS general substrate transporter like domains"/>
    <property type="match status" value="1"/>
</dbReference>
<feature type="transmembrane region" description="Helical" evidence="7">
    <location>
        <begin position="485"/>
        <end position="510"/>
    </location>
</feature>
<feature type="transmembrane region" description="Helical" evidence="7">
    <location>
        <begin position="210"/>
        <end position="231"/>
    </location>
</feature>
<evidence type="ECO:0000256" key="3">
    <source>
        <dbReference type="ARBA" id="ARBA00022692"/>
    </source>
</evidence>
<keyword evidence="5 7" id="KW-0472">Membrane</keyword>
<feature type="transmembrane region" description="Helical" evidence="7">
    <location>
        <begin position="398"/>
        <end position="416"/>
    </location>
</feature>
<keyword evidence="3 7" id="KW-0812">Transmembrane</keyword>
<feature type="compositionally biased region" description="Low complexity" evidence="6">
    <location>
        <begin position="26"/>
        <end position="38"/>
    </location>
</feature>
<feature type="transmembrane region" description="Helical" evidence="7">
    <location>
        <begin position="351"/>
        <end position="369"/>
    </location>
</feature>
<gene>
    <name evidence="9" type="primary">DTR1</name>
    <name evidence="9" type="ORF">QQS21_012623</name>
</gene>
<name>A0AAJ0CD59_9HYPO</name>
<comment type="caution">
    <text evidence="9">The sequence shown here is derived from an EMBL/GenBank/DDBJ whole genome shotgun (WGS) entry which is preliminary data.</text>
</comment>
<dbReference type="GO" id="GO:0005275">
    <property type="term" value="F:amine transmembrane transporter activity"/>
    <property type="evidence" value="ECO:0007669"/>
    <property type="project" value="TreeGrafter"/>
</dbReference>
<sequence>MAETPPTQNPQPAAVPVQAEQGPGRGSSESRSNSSNHSQDAAKSKEQAASSPSQSTSDAAGHAESQPTPPYCALSPARRRFILTLVTLAGMVGPLSGAIYLPVLPLLEREFHVGSTSINATVSVFMVTFAFAPLFWSSFADHGGRRPLYIISLAIFILSNVLLAALPKNFGSLMFLRIVHAFGSAAVVSMGAGTVADITEPKKRGSAMGIFLLGPQCGPVFGPILGSVLGGQLSWRWIPGFLGIACFVLWLVIIFMLPETLRYRVGNGKVYHGKSWVLLPPTLTSRQVPESERGPKPPKPTLLGYWKLFSYPPIGIVSVNTAILYSTYFAMVVALPHALEDVYHWSTTEVGVGYLAVGIALMIGSLVGGRVSDWRRARMVAASPDKHVEPEGRLVDQIWGVLICVAGTMMYGWFVANSLHVSSVIIATFLTGFGMSWVFVASTAFLGECVPLQAAGAFALGNMLRNPGAAIAAVVYPPLVRRMGVGWFFTGFALLDLVVVGSAVIVLRIYSPYWREQKKARGPPPKK</sequence>
<feature type="compositionally biased region" description="Polar residues" evidence="6">
    <location>
        <begin position="47"/>
        <end position="58"/>
    </location>
</feature>
<keyword evidence="2" id="KW-0813">Transport</keyword>
<dbReference type="Gene3D" id="1.20.1720.10">
    <property type="entry name" value="Multidrug resistance protein D"/>
    <property type="match status" value="1"/>
</dbReference>
<evidence type="ECO:0000256" key="7">
    <source>
        <dbReference type="SAM" id="Phobius"/>
    </source>
</evidence>
<proteinExistence type="predicted"/>
<feature type="transmembrane region" description="Helical" evidence="7">
    <location>
        <begin position="422"/>
        <end position="446"/>
    </location>
</feature>
<dbReference type="SUPFAM" id="SSF103473">
    <property type="entry name" value="MFS general substrate transporter"/>
    <property type="match status" value="1"/>
</dbReference>
<dbReference type="PANTHER" id="PTHR23502:SF21">
    <property type="entry name" value="DITYROSINE TRANSPORTER 1"/>
    <property type="match status" value="1"/>
</dbReference>
<feature type="transmembrane region" description="Helical" evidence="7">
    <location>
        <begin position="148"/>
        <end position="166"/>
    </location>
</feature>
<feature type="domain" description="Major facilitator superfamily (MFS) profile" evidence="8">
    <location>
        <begin position="82"/>
        <end position="519"/>
    </location>
</feature>
<dbReference type="PROSITE" id="PS50850">
    <property type="entry name" value="MFS"/>
    <property type="match status" value="1"/>
</dbReference>
<comment type="subcellular location">
    <subcellularLocation>
        <location evidence="1">Membrane</location>
        <topology evidence="1">Multi-pass membrane protein</topology>
    </subcellularLocation>
</comment>
<feature type="transmembrane region" description="Helical" evidence="7">
    <location>
        <begin position="178"/>
        <end position="198"/>
    </location>
</feature>
<dbReference type="PANTHER" id="PTHR23502">
    <property type="entry name" value="MAJOR FACILITATOR SUPERFAMILY"/>
    <property type="match status" value="1"/>
</dbReference>
<evidence type="ECO:0000259" key="8">
    <source>
        <dbReference type="PROSITE" id="PS50850"/>
    </source>
</evidence>
<feature type="transmembrane region" description="Helical" evidence="7">
    <location>
        <begin position="81"/>
        <end position="104"/>
    </location>
</feature>
<dbReference type="InterPro" id="IPR011701">
    <property type="entry name" value="MFS"/>
</dbReference>
<evidence type="ECO:0000256" key="1">
    <source>
        <dbReference type="ARBA" id="ARBA00004141"/>
    </source>
</evidence>
<dbReference type="AlphaFoldDB" id="A0AAJ0CD59"/>
<evidence type="ECO:0000256" key="6">
    <source>
        <dbReference type="SAM" id="MobiDB-lite"/>
    </source>
</evidence>
<evidence type="ECO:0000313" key="10">
    <source>
        <dbReference type="Proteomes" id="UP001251528"/>
    </source>
</evidence>
<feature type="transmembrane region" description="Helical" evidence="7">
    <location>
        <begin position="458"/>
        <end position="479"/>
    </location>
</feature>
<feature type="region of interest" description="Disordered" evidence="6">
    <location>
        <begin position="1"/>
        <end position="71"/>
    </location>
</feature>
<protein>
    <submittedName>
        <fullName evidence="9">Dityrosine transporter 1</fullName>
    </submittedName>
</protein>
<accession>A0AAJ0CD59</accession>
<dbReference type="GO" id="GO:0005886">
    <property type="term" value="C:plasma membrane"/>
    <property type="evidence" value="ECO:0007669"/>
    <property type="project" value="TreeGrafter"/>
</dbReference>
<feature type="transmembrane region" description="Helical" evidence="7">
    <location>
        <begin position="314"/>
        <end position="339"/>
    </location>
</feature>
<dbReference type="InterPro" id="IPR036259">
    <property type="entry name" value="MFS_trans_sf"/>
</dbReference>
<evidence type="ECO:0000256" key="4">
    <source>
        <dbReference type="ARBA" id="ARBA00022989"/>
    </source>
</evidence>